<protein>
    <submittedName>
        <fullName evidence="1">Predicted protein</fullName>
    </submittedName>
</protein>
<dbReference type="AlphaFoldDB" id="D7KMY5"/>
<reference evidence="2" key="1">
    <citation type="journal article" date="2011" name="Nat. Genet.">
        <title>The Arabidopsis lyrata genome sequence and the basis of rapid genome size change.</title>
        <authorList>
            <person name="Hu T.T."/>
            <person name="Pattyn P."/>
            <person name="Bakker E.G."/>
            <person name="Cao J."/>
            <person name="Cheng J.-F."/>
            <person name="Clark R.M."/>
            <person name="Fahlgren N."/>
            <person name="Fawcett J.A."/>
            <person name="Grimwood J."/>
            <person name="Gundlach H."/>
            <person name="Haberer G."/>
            <person name="Hollister J.D."/>
            <person name="Ossowski S."/>
            <person name="Ottilar R.P."/>
            <person name="Salamov A.A."/>
            <person name="Schneeberger K."/>
            <person name="Spannagl M."/>
            <person name="Wang X."/>
            <person name="Yang L."/>
            <person name="Nasrallah M.E."/>
            <person name="Bergelson J."/>
            <person name="Carrington J.C."/>
            <person name="Gaut B.S."/>
            <person name="Schmutz J."/>
            <person name="Mayer K.F.X."/>
            <person name="Van de Peer Y."/>
            <person name="Grigoriev I.V."/>
            <person name="Nordborg M."/>
            <person name="Weigel D."/>
            <person name="Guo Y.-L."/>
        </authorList>
    </citation>
    <scope>NUCLEOTIDE SEQUENCE [LARGE SCALE GENOMIC DNA]</scope>
    <source>
        <strain evidence="2">cv. MN47</strain>
    </source>
</reference>
<dbReference type="eggNOG" id="KOG1256">
    <property type="taxonomic scope" value="Eukaryota"/>
</dbReference>
<evidence type="ECO:0000313" key="1">
    <source>
        <dbReference type="EMBL" id="EFH67518.1"/>
    </source>
</evidence>
<keyword evidence="2" id="KW-1185">Reference proteome</keyword>
<proteinExistence type="predicted"/>
<organism evidence="2">
    <name type="scientific">Arabidopsis lyrata subsp. lyrata</name>
    <name type="common">Lyre-leaved rock-cress</name>
    <dbReference type="NCBI Taxonomy" id="81972"/>
    <lineage>
        <taxon>Eukaryota</taxon>
        <taxon>Viridiplantae</taxon>
        <taxon>Streptophyta</taxon>
        <taxon>Embryophyta</taxon>
        <taxon>Tracheophyta</taxon>
        <taxon>Spermatophyta</taxon>
        <taxon>Magnoliopsida</taxon>
        <taxon>eudicotyledons</taxon>
        <taxon>Gunneridae</taxon>
        <taxon>Pentapetalae</taxon>
        <taxon>rosids</taxon>
        <taxon>malvids</taxon>
        <taxon>Brassicales</taxon>
        <taxon>Brassicaceae</taxon>
        <taxon>Camelineae</taxon>
        <taxon>Arabidopsis</taxon>
    </lineage>
</organism>
<gene>
    <name evidence="1" type="ORF">ARALYDRAFT_681496</name>
</gene>
<evidence type="ECO:0000313" key="2">
    <source>
        <dbReference type="Proteomes" id="UP000008694"/>
    </source>
</evidence>
<dbReference type="Proteomes" id="UP000008694">
    <property type="component" value="Unassembled WGS sequence"/>
</dbReference>
<dbReference type="EMBL" id="GL348713">
    <property type="protein sequence ID" value="EFH67518.1"/>
    <property type="molecule type" value="Genomic_DNA"/>
</dbReference>
<dbReference type="STRING" id="81972.D7KMY5"/>
<accession>D7KMY5</accession>
<sequence>MESCCYPLSHHDNFKNQRQQKIADELKEHIISELKSTAEKNKLRKFEYIKAVAVEAKPFDDVEI</sequence>
<dbReference type="HOGENOM" id="CLU_2870622_0_0_1"/>
<dbReference type="Gramene" id="Al_scaffold_0001_3819">
    <property type="protein sequence ID" value="Al_scaffold_0001_3819"/>
    <property type="gene ID" value="Al_scaffold_0001_3819"/>
</dbReference>
<name>D7KMY5_ARALL</name>